<protein>
    <submittedName>
        <fullName evidence="4">Opacity protein</fullName>
    </submittedName>
</protein>
<accession>A0A1M6DSU5</accession>
<dbReference type="Pfam" id="PF13505">
    <property type="entry name" value="OMP_b-brl"/>
    <property type="match status" value="1"/>
</dbReference>
<name>A0A1M6DSU5_9FLAO</name>
<dbReference type="AlphaFoldDB" id="A0A1M6DSU5"/>
<gene>
    <name evidence="4" type="ORF">SAMN04487908_10596</name>
</gene>
<dbReference type="STRING" id="797419.SAMN05216556_10676"/>
<keyword evidence="1 2" id="KW-0732">Signal</keyword>
<sequence>MSCINKCIIASLFLMTQFLFSQDSKFSVEANFPIAVGSGFFGEDFSGIADIGVKYRIVNVSNINLGVSVNGSYFKKKVQLYLPSYPDDFQDPYAAAEINNFTILPRVFAELNIESLPKFRPFMGLGYSFLVFNAASHSSQASSSVTLKGLNGNVGAYYLLTKSLFAQFQYDYITLFDVNVLSPSQTTNVSIIKLGLGIML</sequence>
<evidence type="ECO:0000259" key="3">
    <source>
        <dbReference type="Pfam" id="PF13505"/>
    </source>
</evidence>
<keyword evidence="5" id="KW-1185">Reference proteome</keyword>
<feature type="signal peptide" evidence="2">
    <location>
        <begin position="1"/>
        <end position="21"/>
    </location>
</feature>
<reference evidence="5" key="1">
    <citation type="submission" date="2016-11" db="EMBL/GenBank/DDBJ databases">
        <authorList>
            <person name="Varghese N."/>
            <person name="Submissions S."/>
        </authorList>
    </citation>
    <scope>NUCLEOTIDE SEQUENCE [LARGE SCALE GENOMIC DNA]</scope>
    <source>
        <strain evidence="5">DSM 26349</strain>
    </source>
</reference>
<dbReference type="Proteomes" id="UP000184172">
    <property type="component" value="Unassembled WGS sequence"/>
</dbReference>
<feature type="domain" description="Outer membrane protein beta-barrel" evidence="3">
    <location>
        <begin position="24"/>
        <end position="197"/>
    </location>
</feature>
<evidence type="ECO:0000313" key="4">
    <source>
        <dbReference type="EMBL" id="SHI76245.1"/>
    </source>
</evidence>
<evidence type="ECO:0000313" key="5">
    <source>
        <dbReference type="Proteomes" id="UP000184172"/>
    </source>
</evidence>
<dbReference type="SUPFAM" id="SSF56925">
    <property type="entry name" value="OMPA-like"/>
    <property type="match status" value="1"/>
</dbReference>
<proteinExistence type="predicted"/>
<organism evidence="4 5">
    <name type="scientific">Aequorivita viscosa</name>
    <dbReference type="NCBI Taxonomy" id="797419"/>
    <lineage>
        <taxon>Bacteria</taxon>
        <taxon>Pseudomonadati</taxon>
        <taxon>Bacteroidota</taxon>
        <taxon>Flavobacteriia</taxon>
        <taxon>Flavobacteriales</taxon>
        <taxon>Flavobacteriaceae</taxon>
        <taxon>Aequorivita</taxon>
    </lineage>
</organism>
<evidence type="ECO:0000256" key="1">
    <source>
        <dbReference type="ARBA" id="ARBA00022729"/>
    </source>
</evidence>
<evidence type="ECO:0000256" key="2">
    <source>
        <dbReference type="SAM" id="SignalP"/>
    </source>
</evidence>
<dbReference type="InterPro" id="IPR027385">
    <property type="entry name" value="Beta-barrel_OMP"/>
</dbReference>
<dbReference type="Gene3D" id="2.40.160.20">
    <property type="match status" value="1"/>
</dbReference>
<dbReference type="InterPro" id="IPR011250">
    <property type="entry name" value="OMP/PagP_B-barrel"/>
</dbReference>
<dbReference type="EMBL" id="FQYV01000005">
    <property type="protein sequence ID" value="SHI76245.1"/>
    <property type="molecule type" value="Genomic_DNA"/>
</dbReference>
<feature type="chain" id="PRO_5009916831" evidence="2">
    <location>
        <begin position="22"/>
        <end position="200"/>
    </location>
</feature>